<protein>
    <recommendedName>
        <fullName evidence="4">EGF-like domain-containing protein</fullName>
    </recommendedName>
</protein>
<dbReference type="Proteomes" id="UP001347796">
    <property type="component" value="Unassembled WGS sequence"/>
</dbReference>
<dbReference type="AlphaFoldDB" id="A0AAN8KJP1"/>
<evidence type="ECO:0008006" key="4">
    <source>
        <dbReference type="Google" id="ProtNLM"/>
    </source>
</evidence>
<keyword evidence="3" id="KW-1185">Reference proteome</keyword>
<accession>A0AAN8KJP1</accession>
<gene>
    <name evidence="2" type="ORF">SNE40_004067</name>
</gene>
<organism evidence="2 3">
    <name type="scientific">Patella caerulea</name>
    <name type="common">Rayed Mediterranean limpet</name>
    <dbReference type="NCBI Taxonomy" id="87958"/>
    <lineage>
        <taxon>Eukaryota</taxon>
        <taxon>Metazoa</taxon>
        <taxon>Spiralia</taxon>
        <taxon>Lophotrochozoa</taxon>
        <taxon>Mollusca</taxon>
        <taxon>Gastropoda</taxon>
        <taxon>Patellogastropoda</taxon>
        <taxon>Patelloidea</taxon>
        <taxon>Patellidae</taxon>
        <taxon>Patella</taxon>
    </lineage>
</organism>
<keyword evidence="1" id="KW-0732">Signal</keyword>
<evidence type="ECO:0000313" key="3">
    <source>
        <dbReference type="Proteomes" id="UP001347796"/>
    </source>
</evidence>
<reference evidence="2 3" key="1">
    <citation type="submission" date="2024-01" db="EMBL/GenBank/DDBJ databases">
        <title>The genome of the rayed Mediterranean limpet Patella caerulea (Linnaeus, 1758).</title>
        <authorList>
            <person name="Anh-Thu Weber A."/>
            <person name="Halstead-Nussloch G."/>
        </authorList>
    </citation>
    <scope>NUCLEOTIDE SEQUENCE [LARGE SCALE GENOMIC DNA]</scope>
    <source>
        <strain evidence="2">AATW-2023a</strain>
        <tissue evidence="2">Whole specimen</tissue>
    </source>
</reference>
<feature type="chain" id="PRO_5043055370" description="EGF-like domain-containing protein" evidence="1">
    <location>
        <begin position="23"/>
        <end position="241"/>
    </location>
</feature>
<evidence type="ECO:0000313" key="2">
    <source>
        <dbReference type="EMBL" id="KAK6192625.1"/>
    </source>
</evidence>
<comment type="caution">
    <text evidence="2">The sequence shown here is derived from an EMBL/GenBank/DDBJ whole genome shotgun (WGS) entry which is preliminary data.</text>
</comment>
<feature type="signal peptide" evidence="1">
    <location>
        <begin position="1"/>
        <end position="22"/>
    </location>
</feature>
<evidence type="ECO:0000256" key="1">
    <source>
        <dbReference type="SAM" id="SignalP"/>
    </source>
</evidence>
<proteinExistence type="predicted"/>
<name>A0AAN8KJP1_PATCE</name>
<sequence length="241" mass="26479">MHIVLNSVLFVVILVLASTGYGGSRYRYSYSRHRPVDPCKTVRCSFDAKCRRGKCLCGDVACSSGAICINGNCACPPGYGSGPNCSIPEECSTCHENETCTTLSRGWDEATRGPCNDYVTCDGPRSTCPFIGCMERGIRCIDDYCVFAFVPYFMGICKGESCHDGSIYACNDNSDCGNVGNCTFGCCDYGNNTQYSSCELLYSFEVCNRACIAQFTFQHVCVLKSRLRVFLQEPGIYIMDD</sequence>
<dbReference type="EMBL" id="JAZGQO010000002">
    <property type="protein sequence ID" value="KAK6192625.1"/>
    <property type="molecule type" value="Genomic_DNA"/>
</dbReference>